<dbReference type="InterPro" id="IPR002469">
    <property type="entry name" value="Peptidase_S9B_N"/>
</dbReference>
<evidence type="ECO:0000313" key="9">
    <source>
        <dbReference type="Proteomes" id="UP001412239"/>
    </source>
</evidence>
<feature type="chain" id="PRO_5012177595" description="Dipeptidylpeptidase IV N-terminal domain-containing protein" evidence="6">
    <location>
        <begin position="21"/>
        <end position="239"/>
    </location>
</feature>
<dbReference type="PANTHER" id="PTHR11731:SF162">
    <property type="entry name" value="DIPEPTIDYL PEPTIDASE 4-RELATED"/>
    <property type="match status" value="1"/>
</dbReference>
<dbReference type="PANTHER" id="PTHR11731">
    <property type="entry name" value="PROTEASE FAMILY S9B,C DIPEPTIDYL-PEPTIDASE IV-RELATED"/>
    <property type="match status" value="1"/>
</dbReference>
<dbReference type="GO" id="GO:0008239">
    <property type="term" value="F:dipeptidyl-peptidase activity"/>
    <property type="evidence" value="ECO:0007669"/>
    <property type="project" value="TreeGrafter"/>
</dbReference>
<keyword evidence="4 6" id="KW-0732">Signal</keyword>
<dbReference type="InterPro" id="IPR050278">
    <property type="entry name" value="Serine_Prot_S9B/DPPIV"/>
</dbReference>
<keyword evidence="5" id="KW-0378">Hydrolase</keyword>
<evidence type="ECO:0000256" key="1">
    <source>
        <dbReference type="ARBA" id="ARBA00004613"/>
    </source>
</evidence>
<dbReference type="SUPFAM" id="SSF82171">
    <property type="entry name" value="DPP6 N-terminal domain-like"/>
    <property type="match status" value="1"/>
</dbReference>
<protein>
    <recommendedName>
        <fullName evidence="7">Dipeptidylpeptidase IV N-terminal domain-containing protein</fullName>
    </recommendedName>
</protein>
<keyword evidence="9" id="KW-1185">Reference proteome</keyword>
<dbReference type="AlphaFoldDB" id="A0A292PWB6"/>
<dbReference type="GO" id="GO:0006508">
    <property type="term" value="P:proteolysis"/>
    <property type="evidence" value="ECO:0007669"/>
    <property type="project" value="UniProtKB-KW"/>
</dbReference>
<gene>
    <name evidence="8" type="ORF">GSTUAT00005155001</name>
</gene>
<dbReference type="EMBL" id="LN891039">
    <property type="protein sequence ID" value="CUS10770.1"/>
    <property type="molecule type" value="Genomic_DNA"/>
</dbReference>
<feature type="domain" description="Dipeptidylpeptidase IV N-terminal" evidence="7">
    <location>
        <begin position="110"/>
        <end position="239"/>
    </location>
</feature>
<organism evidence="8 9">
    <name type="scientific">Tuber aestivum</name>
    <name type="common">summer truffle</name>
    <dbReference type="NCBI Taxonomy" id="59557"/>
    <lineage>
        <taxon>Eukaryota</taxon>
        <taxon>Fungi</taxon>
        <taxon>Dikarya</taxon>
        <taxon>Ascomycota</taxon>
        <taxon>Pezizomycotina</taxon>
        <taxon>Pezizomycetes</taxon>
        <taxon>Pezizales</taxon>
        <taxon>Tuberaceae</taxon>
        <taxon>Tuber</taxon>
    </lineage>
</organism>
<evidence type="ECO:0000256" key="5">
    <source>
        <dbReference type="ARBA" id="ARBA00022801"/>
    </source>
</evidence>
<evidence type="ECO:0000313" key="8">
    <source>
        <dbReference type="EMBL" id="CUS10770.1"/>
    </source>
</evidence>
<dbReference type="Pfam" id="PF00930">
    <property type="entry name" value="DPPIV_N"/>
    <property type="match status" value="1"/>
</dbReference>
<accession>A0A292PWB6</accession>
<dbReference type="Gene3D" id="2.140.10.30">
    <property type="entry name" value="Dipeptidylpeptidase IV, N-terminal domain"/>
    <property type="match status" value="1"/>
</dbReference>
<evidence type="ECO:0000256" key="2">
    <source>
        <dbReference type="ARBA" id="ARBA00022525"/>
    </source>
</evidence>
<dbReference type="Proteomes" id="UP001412239">
    <property type="component" value="Unassembled WGS sequence"/>
</dbReference>
<name>A0A292PWB6_9PEZI</name>
<evidence type="ECO:0000259" key="7">
    <source>
        <dbReference type="Pfam" id="PF00930"/>
    </source>
</evidence>
<reference evidence="8" key="1">
    <citation type="submission" date="2015-10" db="EMBL/GenBank/DDBJ databases">
        <authorList>
            <person name="Regsiter A."/>
            <person name="william w."/>
        </authorList>
    </citation>
    <scope>NUCLEOTIDE SEQUENCE</scope>
    <source>
        <strain evidence="8">Montdore</strain>
    </source>
</reference>
<evidence type="ECO:0000256" key="3">
    <source>
        <dbReference type="ARBA" id="ARBA00022670"/>
    </source>
</evidence>
<comment type="subcellular location">
    <subcellularLocation>
        <location evidence="1">Secreted</location>
    </subcellularLocation>
</comment>
<keyword evidence="2" id="KW-0964">Secreted</keyword>
<keyword evidence="3" id="KW-0645">Protease</keyword>
<feature type="signal peptide" evidence="6">
    <location>
        <begin position="1"/>
        <end position="20"/>
    </location>
</feature>
<sequence length="239" mass="25960">MRLYTEFLFSLLLFSYISHAAPVSQDDEGAFTSSGAKKLTTLADALSGNFSYSESIVQWIPAGNYSDGTYVVQDSSTLSLMLWDIAKNASSVFVDATELGIDYEKYIIQPSGKHVLFSGNATLAYRGSYIADYYVWSVESKTLVPLVEGQSGDVQSAMWSPHGDVIAYVRGGDLFIWKDGVSTRATNDGGGNVFNGAPAGINGLTLFFGGELGLLGQMEAFWFSPDGEYLAFLKFNETE</sequence>
<proteinExistence type="predicted"/>
<evidence type="ECO:0000256" key="6">
    <source>
        <dbReference type="SAM" id="SignalP"/>
    </source>
</evidence>
<feature type="non-terminal residue" evidence="8">
    <location>
        <position position="239"/>
    </location>
</feature>
<evidence type="ECO:0000256" key="4">
    <source>
        <dbReference type="ARBA" id="ARBA00022729"/>
    </source>
</evidence>
<dbReference type="GO" id="GO:0005576">
    <property type="term" value="C:extracellular region"/>
    <property type="evidence" value="ECO:0007669"/>
    <property type="project" value="UniProtKB-SubCell"/>
</dbReference>
<dbReference type="GO" id="GO:0005886">
    <property type="term" value="C:plasma membrane"/>
    <property type="evidence" value="ECO:0007669"/>
    <property type="project" value="TreeGrafter"/>
</dbReference>